<dbReference type="Proteomes" id="UP000032803">
    <property type="component" value="Chromosome I"/>
</dbReference>
<evidence type="ECO:0000313" key="2">
    <source>
        <dbReference type="Proteomes" id="UP000032803"/>
    </source>
</evidence>
<protein>
    <submittedName>
        <fullName evidence="1">Uncharacterized protein</fullName>
    </submittedName>
</protein>
<dbReference type="HOGENOM" id="CLU_2479519_0_0_6"/>
<organism evidence="1 2">
    <name type="scientific">Legionella hackeliae</name>
    <dbReference type="NCBI Taxonomy" id="449"/>
    <lineage>
        <taxon>Bacteria</taxon>
        <taxon>Pseudomonadati</taxon>
        <taxon>Pseudomonadota</taxon>
        <taxon>Gammaproteobacteria</taxon>
        <taxon>Legionellales</taxon>
        <taxon>Legionellaceae</taxon>
        <taxon>Legionella</taxon>
    </lineage>
</organism>
<accession>A0A0A8UVK4</accession>
<dbReference type="RefSeq" id="WP_115678758.1">
    <property type="nucleotide sequence ID" value="NZ_LN681225.1"/>
</dbReference>
<gene>
    <name evidence="1" type="ORF">LHA_2534</name>
</gene>
<dbReference type="KEGG" id="lha:LHA_2534"/>
<dbReference type="PATRIC" id="fig|449.7.peg.1079"/>
<evidence type="ECO:0000313" key="1">
    <source>
        <dbReference type="EMBL" id="CEK11541.1"/>
    </source>
</evidence>
<dbReference type="AlphaFoldDB" id="A0A0A8UVK4"/>
<keyword evidence="2" id="KW-1185">Reference proteome</keyword>
<proteinExistence type="predicted"/>
<reference evidence="2" key="1">
    <citation type="submission" date="2014-09" db="EMBL/GenBank/DDBJ databases">
        <authorList>
            <person name="Gomez-Valero L."/>
        </authorList>
    </citation>
    <scope>NUCLEOTIDE SEQUENCE [LARGE SCALE GENOMIC DNA]</scope>
    <source>
        <strain evidence="2">ATCC35250</strain>
    </source>
</reference>
<dbReference type="EMBL" id="LN681225">
    <property type="protein sequence ID" value="CEK11541.1"/>
    <property type="molecule type" value="Genomic_DNA"/>
</dbReference>
<name>A0A0A8UVK4_LEGHA</name>
<sequence>MYQEKFAGYQTAKATYDSFVERRLSSGISIGELEEMARDSSPQSSVLLNKKGRISADSYRTQLLDYVDRKYAKDLAEKLQMVAEVIG</sequence>